<gene>
    <name evidence="1" type="ORF">ACFQ4P_10025</name>
</gene>
<reference evidence="2" key="1">
    <citation type="journal article" date="2019" name="Int. J. Syst. Evol. Microbiol.">
        <title>The Global Catalogue of Microorganisms (GCM) 10K type strain sequencing project: providing services to taxonomists for standard genome sequencing and annotation.</title>
        <authorList>
            <consortium name="The Broad Institute Genomics Platform"/>
            <consortium name="The Broad Institute Genome Sequencing Center for Infectious Disease"/>
            <person name="Wu L."/>
            <person name="Ma J."/>
        </authorList>
    </citation>
    <scope>NUCLEOTIDE SEQUENCE [LARGE SCALE GENOMIC DNA]</scope>
    <source>
        <strain evidence="2">CCM 8980</strain>
    </source>
</reference>
<organism evidence="1 2">
    <name type="scientific">Lacticaseibacillus mingshuiensis</name>
    <dbReference type="NCBI Taxonomy" id="2799574"/>
    <lineage>
        <taxon>Bacteria</taxon>
        <taxon>Bacillati</taxon>
        <taxon>Bacillota</taxon>
        <taxon>Bacilli</taxon>
        <taxon>Lactobacillales</taxon>
        <taxon>Lactobacillaceae</taxon>
        <taxon>Lacticaseibacillus</taxon>
    </lineage>
</organism>
<dbReference type="Gene3D" id="1.10.10.2910">
    <property type="match status" value="1"/>
</dbReference>
<protein>
    <recommendedName>
        <fullName evidence="3">IrrE N-terminal-like domain-containing protein</fullName>
    </recommendedName>
</protein>
<keyword evidence="2" id="KW-1185">Reference proteome</keyword>
<name>A0ABW4CKH7_9LACO</name>
<evidence type="ECO:0000313" key="2">
    <source>
        <dbReference type="Proteomes" id="UP001597196"/>
    </source>
</evidence>
<sequence>MRYEAESAIVKARSIINRYNTRDPWTVAEYLPGVQVVKRDLGANIMGYTLVAARRAIINLSTAQSYSSASGVLAHELGHSQLTRSADTNYFYRNASVARTGSAEYIANCFMFQFMFGDRGGINPLNYDQILEEYELPQWMVRYFELIR</sequence>
<comment type="caution">
    <text evidence="1">The sequence shown here is derived from an EMBL/GenBank/DDBJ whole genome shotgun (WGS) entry which is preliminary data.</text>
</comment>
<proteinExistence type="predicted"/>
<accession>A0ABW4CKH7</accession>
<evidence type="ECO:0000313" key="1">
    <source>
        <dbReference type="EMBL" id="MFD1430584.1"/>
    </source>
</evidence>
<evidence type="ECO:0008006" key="3">
    <source>
        <dbReference type="Google" id="ProtNLM"/>
    </source>
</evidence>
<dbReference type="RefSeq" id="WP_225877950.1">
    <property type="nucleotide sequence ID" value="NZ_BOLQ01000022.1"/>
</dbReference>
<dbReference type="EMBL" id="JBHTOC010000014">
    <property type="protein sequence ID" value="MFD1430584.1"/>
    <property type="molecule type" value="Genomic_DNA"/>
</dbReference>
<dbReference type="Proteomes" id="UP001597196">
    <property type="component" value="Unassembled WGS sequence"/>
</dbReference>